<evidence type="ECO:0000313" key="3">
    <source>
        <dbReference type="Proteomes" id="UP000582837"/>
    </source>
</evidence>
<sequence length="398" mass="42251">MTATHPHDNPFPPAPANMPVWDDTPWTPLPLLAGDDSADVCVIGLGGSGLSCVGELLRLGVSAVGIDAGPVAGGAAGRNGGFLLAGTYHFYHDAVEALGREWASALYRLTLDEVERIAAETPDAVRRTGSLRVADSDEERDDCARQLAAMRADGLAAEAYSGPEGDGLLTPADCAFQPLRRCRTLAERASREGARLYEHTPAVEISTGEVRTPGGRIRCGAVLVAVDGRLERLLPELDGRVRTARLQMLSTVPTTEVRVPRPVYARWGYEYWQQLPDGRITLGGFRDHGGEGEWTADGTPGELVQRRLETFLRERIGVHAPVTHRWAASVGYTPSGMPVLEQVRPRVWAAGGYSGTGNVIGALCGRAMAQLAGSGRSSIADVIAGAGFGAARGTWPVA</sequence>
<dbReference type="InterPro" id="IPR006076">
    <property type="entry name" value="FAD-dep_OxRdtase"/>
</dbReference>
<dbReference type="RefSeq" id="WP_205762076.1">
    <property type="nucleotide sequence ID" value="NZ_JABDTL010000002.1"/>
</dbReference>
<proteinExistence type="predicted"/>
<organism evidence="2 3">
    <name type="scientific">Longimicrobium terrae</name>
    <dbReference type="NCBI Taxonomy" id="1639882"/>
    <lineage>
        <taxon>Bacteria</taxon>
        <taxon>Pseudomonadati</taxon>
        <taxon>Gemmatimonadota</taxon>
        <taxon>Longimicrobiia</taxon>
        <taxon>Longimicrobiales</taxon>
        <taxon>Longimicrobiaceae</taxon>
        <taxon>Longimicrobium</taxon>
    </lineage>
</organism>
<comment type="caution">
    <text evidence="2">The sequence shown here is derived from an EMBL/GenBank/DDBJ whole genome shotgun (WGS) entry which is preliminary data.</text>
</comment>
<keyword evidence="3" id="KW-1185">Reference proteome</keyword>
<dbReference type="Gene3D" id="3.30.9.10">
    <property type="entry name" value="D-Amino Acid Oxidase, subunit A, domain 2"/>
    <property type="match status" value="1"/>
</dbReference>
<dbReference type="Pfam" id="PF01266">
    <property type="entry name" value="DAO"/>
    <property type="match status" value="1"/>
</dbReference>
<dbReference type="SUPFAM" id="SSF51905">
    <property type="entry name" value="FAD/NAD(P)-binding domain"/>
    <property type="match status" value="1"/>
</dbReference>
<name>A0A841H3M3_9BACT</name>
<dbReference type="Proteomes" id="UP000582837">
    <property type="component" value="Unassembled WGS sequence"/>
</dbReference>
<reference evidence="2 3" key="1">
    <citation type="submission" date="2020-08" db="EMBL/GenBank/DDBJ databases">
        <title>Genomic Encyclopedia of Type Strains, Phase IV (KMG-IV): sequencing the most valuable type-strain genomes for metagenomic binning, comparative biology and taxonomic classification.</title>
        <authorList>
            <person name="Goeker M."/>
        </authorList>
    </citation>
    <scope>NUCLEOTIDE SEQUENCE [LARGE SCALE GENOMIC DNA]</scope>
    <source>
        <strain evidence="2 3">DSM 29007</strain>
    </source>
</reference>
<dbReference type="AlphaFoldDB" id="A0A841H3M3"/>
<dbReference type="Gene3D" id="3.50.50.60">
    <property type="entry name" value="FAD/NAD(P)-binding domain"/>
    <property type="match status" value="1"/>
</dbReference>
<dbReference type="EMBL" id="JACHIA010000017">
    <property type="protein sequence ID" value="MBB6072711.1"/>
    <property type="molecule type" value="Genomic_DNA"/>
</dbReference>
<feature type="domain" description="FAD dependent oxidoreductase" evidence="1">
    <location>
        <begin position="39"/>
        <end position="371"/>
    </location>
</feature>
<evidence type="ECO:0000259" key="1">
    <source>
        <dbReference type="Pfam" id="PF01266"/>
    </source>
</evidence>
<dbReference type="GO" id="GO:0005737">
    <property type="term" value="C:cytoplasm"/>
    <property type="evidence" value="ECO:0007669"/>
    <property type="project" value="TreeGrafter"/>
</dbReference>
<dbReference type="PANTHER" id="PTHR13847:SF281">
    <property type="entry name" value="FAD DEPENDENT OXIDOREDUCTASE DOMAIN-CONTAINING PROTEIN"/>
    <property type="match status" value="1"/>
</dbReference>
<accession>A0A841H3M3</accession>
<dbReference type="InterPro" id="IPR036188">
    <property type="entry name" value="FAD/NAD-bd_sf"/>
</dbReference>
<protein>
    <submittedName>
        <fullName evidence="2">Glycine/D-amino acid oxidase-like deaminating enzyme</fullName>
    </submittedName>
</protein>
<gene>
    <name evidence="2" type="ORF">HNQ61_004374</name>
</gene>
<evidence type="ECO:0000313" key="2">
    <source>
        <dbReference type="EMBL" id="MBB6072711.1"/>
    </source>
</evidence>
<dbReference type="PANTHER" id="PTHR13847">
    <property type="entry name" value="SARCOSINE DEHYDROGENASE-RELATED"/>
    <property type="match status" value="1"/>
</dbReference>